<dbReference type="Pfam" id="PF13367">
    <property type="entry name" value="PrsW-protease"/>
    <property type="match status" value="1"/>
</dbReference>
<feature type="transmembrane region" description="Helical" evidence="2">
    <location>
        <begin position="516"/>
        <end position="536"/>
    </location>
</feature>
<dbReference type="InterPro" id="IPR026898">
    <property type="entry name" value="PrsW"/>
</dbReference>
<feature type="transmembrane region" description="Helical" evidence="2">
    <location>
        <begin position="630"/>
        <end position="648"/>
    </location>
</feature>
<proteinExistence type="predicted"/>
<keyword evidence="2" id="KW-0812">Transmembrane</keyword>
<keyword evidence="2" id="KW-0472">Membrane</keyword>
<keyword evidence="2" id="KW-1133">Transmembrane helix</keyword>
<sequence>MRHYKEDLNYESFSTDDANNNFRGFTSSINGMFVDPEQERVDCCSVACCGTLQADRNRYMVTGVKPPSCFRRFLLHIVLPCWIFGLATFCALNINEHWLNEIFSTGFIFILFSYFILQCFKGSMKRKQVRKELLWSKHELFTTGMFRMRHSDEDSTVESIDEQRLHRKSPEYFMGQSMSDINQAHGLCGFYRNDFPDGMKSIEGDDIHFCRKIFKCFSNACCGIVLCRQLQLCGTCALAQEGRELETILHPGYHRIDYISMQPMMDYYPAIYDHRHGNANYSIWGRLSQFSKELIQTSFVVLLCLFGWSLLADKVNHDFRPWNYVVCIATLVQATILMTIICWRSTEDISVDALLKYAACGFCLSTTMAIFFELLIGLTIRAVMSMVFELSGVTKVQSNSYSMGGFSSNFGADIFWSLQESSGNSYSDYLQVYGNDHPIMYTLYLAFKSYVLAAMVEELCKYYGFKMVEHPDFMSKNELEDALRYSYKEDSDHQTQKQQASFPRQDRGLRSKGSTITMAMIAASLGFTCCENLVYIFVYGDMTLGNQIYILVLRSLLPVHPIAAALQSVKVCERELEGKKIGLSAVILPGLIFHGTYDFLLLWIDFLSNRNGSYTAGDDAEGVELNWSDFTALGFGFATIVVGFIYFVRQRRKQLVRLSRIDSRHQSGII</sequence>
<feature type="transmembrane region" description="Helical" evidence="2">
    <location>
        <begin position="323"/>
        <end position="343"/>
    </location>
</feature>
<gene>
    <name evidence="3" type="ORF">CYCCA115_LOCUS22549</name>
</gene>
<keyword evidence="4" id="KW-1185">Reference proteome</keyword>
<reference evidence="3" key="1">
    <citation type="submission" date="2023-08" db="EMBL/GenBank/DDBJ databases">
        <authorList>
            <person name="Audoor S."/>
            <person name="Bilcke G."/>
        </authorList>
    </citation>
    <scope>NUCLEOTIDE SEQUENCE</scope>
</reference>
<feature type="transmembrane region" description="Helical" evidence="2">
    <location>
        <begin position="581"/>
        <end position="604"/>
    </location>
</feature>
<evidence type="ECO:0000256" key="1">
    <source>
        <dbReference type="SAM" id="MobiDB-lite"/>
    </source>
</evidence>
<dbReference type="Proteomes" id="UP001295423">
    <property type="component" value="Unassembled WGS sequence"/>
</dbReference>
<feature type="transmembrane region" description="Helical" evidence="2">
    <location>
        <begin position="100"/>
        <end position="120"/>
    </location>
</feature>
<feature type="transmembrane region" description="Helical" evidence="2">
    <location>
        <begin position="73"/>
        <end position="94"/>
    </location>
</feature>
<feature type="region of interest" description="Disordered" evidence="1">
    <location>
        <begin position="489"/>
        <end position="509"/>
    </location>
</feature>
<comment type="caution">
    <text evidence="3">The sequence shown here is derived from an EMBL/GenBank/DDBJ whole genome shotgun (WGS) entry which is preliminary data.</text>
</comment>
<protein>
    <submittedName>
        <fullName evidence="3">Uncharacterized protein</fullName>
    </submittedName>
</protein>
<feature type="transmembrane region" description="Helical" evidence="2">
    <location>
        <begin position="355"/>
        <end position="380"/>
    </location>
</feature>
<evidence type="ECO:0000313" key="3">
    <source>
        <dbReference type="EMBL" id="CAJ1966975.1"/>
    </source>
</evidence>
<feature type="transmembrane region" description="Helical" evidence="2">
    <location>
        <begin position="294"/>
        <end position="311"/>
    </location>
</feature>
<dbReference type="GO" id="GO:0008233">
    <property type="term" value="F:peptidase activity"/>
    <property type="evidence" value="ECO:0007669"/>
    <property type="project" value="InterPro"/>
</dbReference>
<organism evidence="3 4">
    <name type="scientific">Cylindrotheca closterium</name>
    <dbReference type="NCBI Taxonomy" id="2856"/>
    <lineage>
        <taxon>Eukaryota</taxon>
        <taxon>Sar</taxon>
        <taxon>Stramenopiles</taxon>
        <taxon>Ochrophyta</taxon>
        <taxon>Bacillariophyta</taxon>
        <taxon>Bacillariophyceae</taxon>
        <taxon>Bacillariophycidae</taxon>
        <taxon>Bacillariales</taxon>
        <taxon>Bacillariaceae</taxon>
        <taxon>Cylindrotheca</taxon>
    </lineage>
</organism>
<name>A0AAD2G9Y3_9STRA</name>
<dbReference type="EMBL" id="CAKOGP040002313">
    <property type="protein sequence ID" value="CAJ1966975.1"/>
    <property type="molecule type" value="Genomic_DNA"/>
</dbReference>
<dbReference type="AlphaFoldDB" id="A0AAD2G9Y3"/>
<evidence type="ECO:0000313" key="4">
    <source>
        <dbReference type="Proteomes" id="UP001295423"/>
    </source>
</evidence>
<accession>A0AAD2G9Y3</accession>
<evidence type="ECO:0000256" key="2">
    <source>
        <dbReference type="SAM" id="Phobius"/>
    </source>
</evidence>